<comment type="similarity">
    <text evidence="5">Belongs to the NAGSA dehydrogenase family. Type 1 subfamily.</text>
</comment>
<dbReference type="EMBL" id="SSHJ02000005">
    <property type="protein sequence ID" value="MFN0255032.1"/>
    <property type="molecule type" value="Genomic_DNA"/>
</dbReference>
<evidence type="ECO:0000256" key="6">
    <source>
        <dbReference type="PROSITE-ProRule" id="PRU10010"/>
    </source>
</evidence>
<protein>
    <recommendedName>
        <fullName evidence="5">N-acetyl-gamma-glutamyl-phosphate reductase</fullName>
        <shortName evidence="5">AGPR</shortName>
        <ecNumber evidence="5">1.2.1.38</ecNumber>
    </recommendedName>
    <alternativeName>
        <fullName evidence="5">N-acetyl-glutamate semialdehyde dehydrogenase</fullName>
        <shortName evidence="5">NAGSA dehydrogenase</shortName>
    </alternativeName>
</protein>
<comment type="caution">
    <text evidence="8">The sequence shown here is derived from an EMBL/GenBank/DDBJ whole genome shotgun (WGS) entry which is preliminary data.</text>
</comment>
<gene>
    <name evidence="5 8" type="primary">argC</name>
    <name evidence="8" type="ORF">E6A44_005575</name>
</gene>
<keyword evidence="2 5" id="KW-0028">Amino-acid biosynthesis</keyword>
<organism evidence="8 9">
    <name type="scientific">Pedobacter ureilyticus</name>
    <dbReference type="NCBI Taxonomy" id="1393051"/>
    <lineage>
        <taxon>Bacteria</taxon>
        <taxon>Pseudomonadati</taxon>
        <taxon>Bacteroidota</taxon>
        <taxon>Sphingobacteriia</taxon>
        <taxon>Sphingobacteriales</taxon>
        <taxon>Sphingobacteriaceae</taxon>
        <taxon>Pedobacter</taxon>
    </lineage>
</organism>
<keyword evidence="3 5" id="KW-0521">NADP</keyword>
<comment type="pathway">
    <text evidence="5">Amino-acid biosynthesis; L-arginine biosynthesis; N(2)-acetyl-L-ornithine from L-glutamate: step 3/4.</text>
</comment>
<evidence type="ECO:0000313" key="8">
    <source>
        <dbReference type="EMBL" id="MFN0255032.1"/>
    </source>
</evidence>
<dbReference type="InterPro" id="IPR023013">
    <property type="entry name" value="AGPR_AS"/>
</dbReference>
<feature type="domain" description="Semialdehyde dehydrogenase NAD-binding" evidence="7">
    <location>
        <begin position="3"/>
        <end position="131"/>
    </location>
</feature>
<evidence type="ECO:0000256" key="4">
    <source>
        <dbReference type="ARBA" id="ARBA00023002"/>
    </source>
</evidence>
<proteinExistence type="inferred from homology"/>
<feature type="active site" evidence="5 6">
    <location>
        <position position="139"/>
    </location>
</feature>
<evidence type="ECO:0000256" key="3">
    <source>
        <dbReference type="ARBA" id="ARBA00022857"/>
    </source>
</evidence>
<dbReference type="EC" id="1.2.1.38" evidence="5"/>
<dbReference type="CDD" id="cd23934">
    <property type="entry name" value="AGPR_1_C"/>
    <property type="match status" value="1"/>
</dbReference>
<dbReference type="SUPFAM" id="SSF51735">
    <property type="entry name" value="NAD(P)-binding Rossmann-fold domains"/>
    <property type="match status" value="1"/>
</dbReference>
<dbReference type="InterPro" id="IPR058924">
    <property type="entry name" value="AGPR_dimerisation_dom"/>
</dbReference>
<dbReference type="InterPro" id="IPR000534">
    <property type="entry name" value="Semialdehyde_DH_NAD-bd"/>
</dbReference>
<evidence type="ECO:0000256" key="5">
    <source>
        <dbReference type="HAMAP-Rule" id="MF_00150"/>
    </source>
</evidence>
<comment type="catalytic activity">
    <reaction evidence="5">
        <text>N-acetyl-L-glutamate 5-semialdehyde + phosphate + NADP(+) = N-acetyl-L-glutamyl 5-phosphate + NADPH + H(+)</text>
        <dbReference type="Rhea" id="RHEA:21588"/>
        <dbReference type="ChEBI" id="CHEBI:15378"/>
        <dbReference type="ChEBI" id="CHEBI:29123"/>
        <dbReference type="ChEBI" id="CHEBI:43474"/>
        <dbReference type="ChEBI" id="CHEBI:57783"/>
        <dbReference type="ChEBI" id="CHEBI:57936"/>
        <dbReference type="ChEBI" id="CHEBI:58349"/>
        <dbReference type="EC" id="1.2.1.38"/>
    </reaction>
</comment>
<dbReference type="RefSeq" id="WP_138722178.1">
    <property type="nucleotide sequence ID" value="NZ_SSHJ02000005.1"/>
</dbReference>
<dbReference type="Pfam" id="PF01118">
    <property type="entry name" value="Semialdhyde_dh"/>
    <property type="match status" value="1"/>
</dbReference>
<keyword evidence="5" id="KW-0963">Cytoplasm</keyword>
<dbReference type="PANTHER" id="PTHR32338:SF10">
    <property type="entry name" value="N-ACETYL-GAMMA-GLUTAMYL-PHOSPHATE REDUCTASE, CHLOROPLASTIC-RELATED"/>
    <property type="match status" value="1"/>
</dbReference>
<reference evidence="8 9" key="1">
    <citation type="submission" date="2024-12" db="EMBL/GenBank/DDBJ databases">
        <authorList>
            <person name="Hu S."/>
        </authorList>
    </citation>
    <scope>NUCLEOTIDE SEQUENCE [LARGE SCALE GENOMIC DNA]</scope>
    <source>
        <strain evidence="8 9">THG-T11</strain>
    </source>
</reference>
<keyword evidence="4 5" id="KW-0560">Oxidoreductase</keyword>
<dbReference type="PANTHER" id="PTHR32338">
    <property type="entry name" value="N-ACETYL-GAMMA-GLUTAMYL-PHOSPHATE REDUCTASE, CHLOROPLASTIC-RELATED-RELATED"/>
    <property type="match status" value="1"/>
</dbReference>
<evidence type="ECO:0000259" key="7">
    <source>
        <dbReference type="SMART" id="SM00859"/>
    </source>
</evidence>
<dbReference type="Gene3D" id="3.40.50.720">
    <property type="entry name" value="NAD(P)-binding Rossmann-like Domain"/>
    <property type="match status" value="1"/>
</dbReference>
<dbReference type="Gene3D" id="3.30.360.10">
    <property type="entry name" value="Dihydrodipicolinate Reductase, domain 2"/>
    <property type="match status" value="1"/>
</dbReference>
<dbReference type="HAMAP" id="MF_00150">
    <property type="entry name" value="ArgC_type1"/>
    <property type="match status" value="1"/>
</dbReference>
<dbReference type="SMART" id="SM00859">
    <property type="entry name" value="Semialdhyde_dh"/>
    <property type="match status" value="1"/>
</dbReference>
<dbReference type="NCBIfam" id="TIGR01850">
    <property type="entry name" value="argC"/>
    <property type="match status" value="1"/>
</dbReference>
<dbReference type="InterPro" id="IPR036291">
    <property type="entry name" value="NAD(P)-bd_dom_sf"/>
</dbReference>
<dbReference type="InterPro" id="IPR050085">
    <property type="entry name" value="AGPR"/>
</dbReference>
<accession>A0ABW9J3C3</accession>
<evidence type="ECO:0000256" key="1">
    <source>
        <dbReference type="ARBA" id="ARBA00022571"/>
    </source>
</evidence>
<dbReference type="InterPro" id="IPR000706">
    <property type="entry name" value="AGPR_type-1"/>
</dbReference>
<dbReference type="SUPFAM" id="SSF55347">
    <property type="entry name" value="Glyceraldehyde-3-phosphate dehydrogenase-like, C-terminal domain"/>
    <property type="match status" value="1"/>
</dbReference>
<evidence type="ECO:0000313" key="9">
    <source>
        <dbReference type="Proteomes" id="UP001517247"/>
    </source>
</evidence>
<sequence>MIKAGIIGGAGYTGGEMLRILVNHPEVEIAFVNSSSNAGNLISDVHTDLFGDTDLRFTAQISQDIDVLFLCVGHGDAKKFLEANPIDEKVKIIDLSQDFRLSQNSKFKIQNLGREFVYGLPELNKDRIKSAQNIANPGCFATCIQLGLLPLASKGLLQKEVHINATTGSTGAGQSLSKTSHFSWRNNNLSIYKAFEHQHLNEIGESLLQLVKKSALGDLGVGVLNFIPQRGDFTRGILAAMYTECDLTEEQAYELYENYYASHAFTHISRKNIDLKQVVNTNKCLVHLEKHGNKLFIISIIDNLLKGASGQAVQNMNLMFGLEENAGLKLKATYF</sequence>
<comment type="function">
    <text evidence="5">Catalyzes the NADPH-dependent reduction of N-acetyl-5-glutamyl phosphate to yield N-acetyl-L-glutamate 5-semialdehyde.</text>
</comment>
<keyword evidence="9" id="KW-1185">Reference proteome</keyword>
<dbReference type="GO" id="GO:0003942">
    <property type="term" value="F:N-acetyl-gamma-glutamyl-phosphate reductase activity"/>
    <property type="evidence" value="ECO:0007669"/>
    <property type="project" value="UniProtKB-EC"/>
</dbReference>
<name>A0ABW9J3C3_9SPHI</name>
<keyword evidence="1 5" id="KW-0055">Arginine biosynthesis</keyword>
<comment type="subcellular location">
    <subcellularLocation>
        <location evidence="5">Cytoplasm</location>
    </subcellularLocation>
</comment>
<evidence type="ECO:0000256" key="2">
    <source>
        <dbReference type="ARBA" id="ARBA00022605"/>
    </source>
</evidence>
<dbReference type="Proteomes" id="UP001517247">
    <property type="component" value="Unassembled WGS sequence"/>
</dbReference>
<dbReference type="Pfam" id="PF22698">
    <property type="entry name" value="Semialdhyde_dhC_1"/>
    <property type="match status" value="1"/>
</dbReference>
<dbReference type="PROSITE" id="PS01224">
    <property type="entry name" value="ARGC"/>
    <property type="match status" value="1"/>
</dbReference>
<dbReference type="CDD" id="cd17895">
    <property type="entry name" value="AGPR_1_N"/>
    <property type="match status" value="1"/>
</dbReference>